<organism evidence="1">
    <name type="scientific">bioreactor metagenome</name>
    <dbReference type="NCBI Taxonomy" id="1076179"/>
    <lineage>
        <taxon>unclassified sequences</taxon>
        <taxon>metagenomes</taxon>
        <taxon>ecological metagenomes</taxon>
    </lineage>
</organism>
<dbReference type="AlphaFoldDB" id="A0A644XC16"/>
<gene>
    <name evidence="1" type="ORF">SDC9_59684</name>
</gene>
<evidence type="ECO:0008006" key="2">
    <source>
        <dbReference type="Google" id="ProtNLM"/>
    </source>
</evidence>
<evidence type="ECO:0000313" key="1">
    <source>
        <dbReference type="EMBL" id="MPM13328.1"/>
    </source>
</evidence>
<accession>A0A644XC16</accession>
<dbReference type="PROSITE" id="PS51257">
    <property type="entry name" value="PROKAR_LIPOPROTEIN"/>
    <property type="match status" value="1"/>
</dbReference>
<proteinExistence type="predicted"/>
<name>A0A644XC16_9ZZZZ</name>
<reference evidence="1" key="1">
    <citation type="submission" date="2019-08" db="EMBL/GenBank/DDBJ databases">
        <authorList>
            <person name="Kucharzyk K."/>
            <person name="Murdoch R.W."/>
            <person name="Higgins S."/>
            <person name="Loffler F."/>
        </authorList>
    </citation>
    <scope>NUCLEOTIDE SEQUENCE</scope>
</reference>
<sequence>MKRNLIVLISTILLLVVSIFFIGCSSCKSRDKVREYNVIVFNNCKEPIKNFGYKTNNSSGGASYADSSLIKYGDNMKLLIMSNDFVLSVTDKNNNTFNSQQFNIDLTNKEKIYKVSVEKTENGIWEFKLEG</sequence>
<protein>
    <recommendedName>
        <fullName evidence="2">Lipoprotein</fullName>
    </recommendedName>
</protein>
<comment type="caution">
    <text evidence="1">The sequence shown here is derived from an EMBL/GenBank/DDBJ whole genome shotgun (WGS) entry which is preliminary data.</text>
</comment>
<dbReference type="EMBL" id="VSSQ01002104">
    <property type="protein sequence ID" value="MPM13328.1"/>
    <property type="molecule type" value="Genomic_DNA"/>
</dbReference>